<accession>A0A1M6A7H8</accession>
<organism evidence="2 3">
    <name type="scientific">Aquimarina spongiae</name>
    <dbReference type="NCBI Taxonomy" id="570521"/>
    <lineage>
        <taxon>Bacteria</taxon>
        <taxon>Pseudomonadati</taxon>
        <taxon>Bacteroidota</taxon>
        <taxon>Flavobacteriia</taxon>
        <taxon>Flavobacteriales</taxon>
        <taxon>Flavobacteriaceae</taxon>
        <taxon>Aquimarina</taxon>
    </lineage>
</organism>
<evidence type="ECO:0000313" key="2">
    <source>
        <dbReference type="EMBL" id="SHI32416.1"/>
    </source>
</evidence>
<evidence type="ECO:0008006" key="4">
    <source>
        <dbReference type="Google" id="ProtNLM"/>
    </source>
</evidence>
<dbReference type="EMBL" id="FQYP01000001">
    <property type="protein sequence ID" value="SHI32416.1"/>
    <property type="molecule type" value="Genomic_DNA"/>
</dbReference>
<dbReference type="RefSeq" id="WP_073312556.1">
    <property type="nucleotide sequence ID" value="NZ_FQYP01000001.1"/>
</dbReference>
<name>A0A1M6A7H8_9FLAO</name>
<evidence type="ECO:0000313" key="3">
    <source>
        <dbReference type="Proteomes" id="UP000184432"/>
    </source>
</evidence>
<evidence type="ECO:0000256" key="1">
    <source>
        <dbReference type="SAM" id="Coils"/>
    </source>
</evidence>
<dbReference type="STRING" id="570521.SAMN04488508_101139"/>
<keyword evidence="3" id="KW-1185">Reference proteome</keyword>
<keyword evidence="1" id="KW-0175">Coiled coil</keyword>
<gene>
    <name evidence="2" type="ORF">SAMN04488508_101139</name>
</gene>
<proteinExistence type="predicted"/>
<protein>
    <recommendedName>
        <fullName evidence="4">Chaperone of endosialidase</fullName>
    </recommendedName>
</protein>
<dbReference type="AlphaFoldDB" id="A0A1M6A7H8"/>
<dbReference type="Proteomes" id="UP000184432">
    <property type="component" value="Unassembled WGS sequence"/>
</dbReference>
<feature type="coiled-coil region" evidence="1">
    <location>
        <begin position="284"/>
        <end position="311"/>
    </location>
</feature>
<reference evidence="3" key="1">
    <citation type="submission" date="2016-11" db="EMBL/GenBank/DDBJ databases">
        <authorList>
            <person name="Varghese N."/>
            <person name="Submissions S."/>
        </authorList>
    </citation>
    <scope>NUCLEOTIDE SEQUENCE [LARGE SCALE GENOMIC DNA]</scope>
    <source>
        <strain evidence="3">DSM 22623</strain>
    </source>
</reference>
<sequence length="311" mass="35078">MVIRSWGFFSDQTWGSNTEATTYGFRISDARGFEFGKNDFGSTFFKVNTNGNVGIGTSNPGIEFDVRGRVQFHSLGNTNNFLHFDYDSNGNKLRSYGTNLFLETRNITENIEFRTNNSSNSLMIVKGNGNVGIGTTDPQDKLQVRGNLRLDGGYSNDEIRFESQNGFHRIAFRQLRFYDWDGGGDNLTINNGSVGIGTTTPDAKLAVNGNIHAKEVKVDLVGWPDYVFENTYELPTLNQVETHIKEKGHLQNIPSAQEVAENGIELGEMNKKLLEKIEELTLYTIAQEKELNDQEKRIRSLENKLEKLLQQ</sequence>
<dbReference type="OrthoDB" id="767035at2"/>